<protein>
    <submittedName>
        <fullName evidence="1">Uncharacterized protein</fullName>
    </submittedName>
</protein>
<accession>W4G9K6</accession>
<organism evidence="1">
    <name type="scientific">Aphanomyces astaci</name>
    <name type="common">Crayfish plague agent</name>
    <dbReference type="NCBI Taxonomy" id="112090"/>
    <lineage>
        <taxon>Eukaryota</taxon>
        <taxon>Sar</taxon>
        <taxon>Stramenopiles</taxon>
        <taxon>Oomycota</taxon>
        <taxon>Saprolegniomycetes</taxon>
        <taxon>Saprolegniales</taxon>
        <taxon>Verrucalvaceae</taxon>
        <taxon>Aphanomyces</taxon>
    </lineage>
</organism>
<dbReference type="OrthoDB" id="75703at2759"/>
<dbReference type="GeneID" id="20811920"/>
<sequence length="90" mass="10677">MLRDLYVRYMCQATQVVNTTDRRVVVYLDESFINQHYKKNDISMYDPKDKLDVKPKARHKGRRYCFIAAIVDGGPDASRVLCYEKFPEWP</sequence>
<gene>
    <name evidence="1" type="ORF">H257_09924</name>
</gene>
<dbReference type="AlphaFoldDB" id="W4G9K6"/>
<proteinExistence type="predicted"/>
<dbReference type="VEuPathDB" id="FungiDB:H257_09924"/>
<dbReference type="EMBL" id="KI913138">
    <property type="protein sequence ID" value="ETV75966.1"/>
    <property type="molecule type" value="Genomic_DNA"/>
</dbReference>
<reference evidence="1" key="1">
    <citation type="submission" date="2013-12" db="EMBL/GenBank/DDBJ databases">
        <title>The Genome Sequence of Aphanomyces astaci APO3.</title>
        <authorList>
            <consortium name="The Broad Institute Genomics Platform"/>
            <person name="Russ C."/>
            <person name="Tyler B."/>
            <person name="van West P."/>
            <person name="Dieguez-Uribeondo J."/>
            <person name="Young S.K."/>
            <person name="Zeng Q."/>
            <person name="Gargeya S."/>
            <person name="Fitzgerald M."/>
            <person name="Abouelleil A."/>
            <person name="Alvarado L."/>
            <person name="Chapman S.B."/>
            <person name="Gainer-Dewar J."/>
            <person name="Goldberg J."/>
            <person name="Griggs A."/>
            <person name="Gujja S."/>
            <person name="Hansen M."/>
            <person name="Howarth C."/>
            <person name="Imamovic A."/>
            <person name="Ireland A."/>
            <person name="Larimer J."/>
            <person name="McCowan C."/>
            <person name="Murphy C."/>
            <person name="Pearson M."/>
            <person name="Poon T.W."/>
            <person name="Priest M."/>
            <person name="Roberts A."/>
            <person name="Saif S."/>
            <person name="Shea T."/>
            <person name="Sykes S."/>
            <person name="Wortman J."/>
            <person name="Nusbaum C."/>
            <person name="Birren B."/>
        </authorList>
    </citation>
    <scope>NUCLEOTIDE SEQUENCE [LARGE SCALE GENOMIC DNA]</scope>
    <source>
        <strain evidence="1">APO3</strain>
    </source>
</reference>
<name>W4G9K6_APHAT</name>
<evidence type="ECO:0000313" key="1">
    <source>
        <dbReference type="EMBL" id="ETV75966.1"/>
    </source>
</evidence>
<dbReference type="RefSeq" id="XP_009834608.1">
    <property type="nucleotide sequence ID" value="XM_009836306.1"/>
</dbReference>